<comment type="function">
    <text evidence="1">Putative gamma-glutamylcyclotransferase.</text>
</comment>
<dbReference type="Proteomes" id="UP000886595">
    <property type="component" value="Unassembled WGS sequence"/>
</dbReference>
<dbReference type="InterPro" id="IPR045038">
    <property type="entry name" value="AIG2-like"/>
</dbReference>
<feature type="transmembrane region" description="Helical" evidence="12">
    <location>
        <begin position="455"/>
        <end position="476"/>
    </location>
</feature>
<proteinExistence type="inferred from homology"/>
<evidence type="ECO:0000256" key="8">
    <source>
        <dbReference type="ARBA" id="ARBA00022989"/>
    </source>
</evidence>
<evidence type="ECO:0000256" key="7">
    <source>
        <dbReference type="ARBA" id="ARBA00022970"/>
    </source>
</evidence>
<feature type="transmembrane region" description="Helical" evidence="12">
    <location>
        <begin position="237"/>
        <end position="261"/>
    </location>
</feature>
<evidence type="ECO:0000256" key="2">
    <source>
        <dbReference type="ARBA" id="ARBA00004370"/>
    </source>
</evidence>
<evidence type="ECO:0000256" key="9">
    <source>
        <dbReference type="ARBA" id="ARBA00023136"/>
    </source>
</evidence>
<feature type="transmembrane region" description="Helical" evidence="12">
    <location>
        <begin position="157"/>
        <end position="179"/>
    </location>
</feature>
<keyword evidence="8 12" id="KW-1133">Transmembrane helix</keyword>
<keyword evidence="9 12" id="KW-0472">Membrane</keyword>
<sequence>MCPVGRAITAWELVLAGRFWLLNYWCDYIEKNQRHNITEDNTWQQVLAFSGCVHENLEGYDSEGTRSILDFSLKQVCLCFGLFYYGLVFDSQVLGPVLIDEFVDHVYRKVSAMEEDNHEKQLDDGGSSSLFKTCFNALNAFSGIGILSVPYSLARGGWMSLSLLLLLAAAAFYTSLLITKCMNADRSVKTYPDIGERAFGRPGRIIVSVFMHLELYLVTTGFLILEGDNLHNLFPGFNIKMIGLRLNATVLTLGSISWVGAVDGIGFRQSGKLINWSGIPTALSLYAFCYGAHPVLPTLYNSMKSKHQFNNVLLISFILCTIGYTSMAVLGYLMYGSNTLSQITLNLPTHKTSSKVAIYTTLVNPIAKYALMITPTVNTIKDWFPSRYAKKTYLHLLISTLCIASSVVIAETFPFFGYMMSLVGALLSVTVSIILPCLCYLKISGSFKKFGFETIMLFGMVAMCVPIGVLGTYIAIRELVISEVFDIHDNDIIYDFSRLFNTFLAENTFYSALQSIFCVGCANIIGIYNMGRVFVIELEGPVYTCKKCHTHLALPSDIISKVIDVFSQYLHLIFNLTLHFDMALMFSFQNGRHEYEFSRLFNTFLAERTVKDIFCVVTDPNSYWVMSHRYRLKGRLHPCIAPFETGVINGKVLTGLTDAQLENLDMIEGDEYERKTVEVVLTDTLEKMEVEAFIWANKDDPDMYGEWDFEEWKRLHMEKFIEASKKFIEWKKNPNGKTREEFAKFVNEDPPFQRKTVTSSDQSLSHNVFVYGSFQEPPVVSLILECNPVAVSAQLHGFRVYRLKGRLHACISPSENGLTSGKILTGLTDGQLENLDMIEGDEYVRKTVEVVLTETSEKMKVETYVWANKDDPDMYGEWDFEEWKRLYMEKFIEAAKKFIEWKKNPDGRSREEFEKFVHEDPLVA</sequence>
<feature type="transmembrane region" description="Helical" evidence="12">
    <location>
        <begin position="393"/>
        <end position="416"/>
    </location>
</feature>
<comment type="caution">
    <text evidence="14">The sequence shown here is derived from an EMBL/GenBank/DDBJ whole genome shotgun (WGS) entry which is preliminary data.</text>
</comment>
<keyword evidence="6 12" id="KW-0812">Transmembrane</keyword>
<dbReference type="Pfam" id="PF06094">
    <property type="entry name" value="GGACT"/>
    <property type="match status" value="2"/>
</dbReference>
<dbReference type="InterPro" id="IPR005176">
    <property type="entry name" value="PONY_dom"/>
</dbReference>
<name>A0A8X7R8K4_BRACI</name>
<dbReference type="InterPro" id="IPR036568">
    <property type="entry name" value="GGCT-like_sf"/>
</dbReference>
<evidence type="ECO:0000313" key="15">
    <source>
        <dbReference type="Proteomes" id="UP000886595"/>
    </source>
</evidence>
<accession>A0A8X7R8K4</accession>
<dbReference type="InterPro" id="IPR042460">
    <property type="entry name" value="DCN1-like_PONY"/>
</dbReference>
<protein>
    <recommendedName>
        <fullName evidence="11">Putative gamma-glutamylcyclotransferase</fullName>
    </recommendedName>
</protein>
<evidence type="ECO:0000256" key="5">
    <source>
        <dbReference type="ARBA" id="ARBA00022679"/>
    </source>
</evidence>
<keyword evidence="10" id="KW-0012">Acyltransferase</keyword>
<evidence type="ECO:0000256" key="10">
    <source>
        <dbReference type="ARBA" id="ARBA00023315"/>
    </source>
</evidence>
<organism evidence="14 15">
    <name type="scientific">Brassica carinata</name>
    <name type="common">Ethiopian mustard</name>
    <name type="synonym">Abyssinian cabbage</name>
    <dbReference type="NCBI Taxonomy" id="52824"/>
    <lineage>
        <taxon>Eukaryota</taxon>
        <taxon>Viridiplantae</taxon>
        <taxon>Streptophyta</taxon>
        <taxon>Embryophyta</taxon>
        <taxon>Tracheophyta</taxon>
        <taxon>Spermatophyta</taxon>
        <taxon>Magnoliopsida</taxon>
        <taxon>eudicotyledons</taxon>
        <taxon>Gunneridae</taxon>
        <taxon>Pentapetalae</taxon>
        <taxon>rosids</taxon>
        <taxon>malvids</taxon>
        <taxon>Brassicales</taxon>
        <taxon>Brassicaceae</taxon>
        <taxon>Brassiceae</taxon>
        <taxon>Brassica</taxon>
    </lineage>
</organism>
<dbReference type="InterPro" id="IPR009288">
    <property type="entry name" value="AIG2-like_dom"/>
</dbReference>
<comment type="similarity">
    <text evidence="3">Belongs to the gamma-glutamylcyclotransferase family.</text>
</comment>
<dbReference type="PROSITE" id="PS51229">
    <property type="entry name" value="DCUN1"/>
    <property type="match status" value="1"/>
</dbReference>
<dbReference type="Pfam" id="PF01490">
    <property type="entry name" value="Aa_trans"/>
    <property type="match status" value="2"/>
</dbReference>
<keyword evidence="15" id="KW-1185">Reference proteome</keyword>
<evidence type="ECO:0000256" key="12">
    <source>
        <dbReference type="SAM" id="Phobius"/>
    </source>
</evidence>
<feature type="domain" description="DCUN1" evidence="13">
    <location>
        <begin position="1"/>
        <end position="78"/>
    </location>
</feature>
<dbReference type="GO" id="GO:0006865">
    <property type="term" value="P:amino acid transport"/>
    <property type="evidence" value="ECO:0007669"/>
    <property type="project" value="UniProtKB-KW"/>
</dbReference>
<evidence type="ECO:0000256" key="3">
    <source>
        <dbReference type="ARBA" id="ARBA00008861"/>
    </source>
</evidence>
<dbReference type="Gene3D" id="1.10.238.200">
    <property type="entry name" value="Cullin, PONY binding domain"/>
    <property type="match status" value="1"/>
</dbReference>
<evidence type="ECO:0000256" key="1">
    <source>
        <dbReference type="ARBA" id="ARBA00002782"/>
    </source>
</evidence>
<evidence type="ECO:0000256" key="11">
    <source>
        <dbReference type="ARBA" id="ARBA00030602"/>
    </source>
</evidence>
<dbReference type="Gene3D" id="6.10.250.210">
    <property type="match status" value="2"/>
</dbReference>
<keyword evidence="5" id="KW-0808">Transferase</keyword>
<dbReference type="Gene3D" id="3.10.490.10">
    <property type="entry name" value="Gamma-glutamyl cyclotransferase-like"/>
    <property type="match status" value="2"/>
</dbReference>
<dbReference type="FunFam" id="3.10.490.10:FF:000022">
    <property type="entry name" value="Protein AIG2 B"/>
    <property type="match status" value="1"/>
</dbReference>
<keyword evidence="7" id="KW-0029">Amino-acid transport</keyword>
<feature type="transmembrane region" description="Helical" evidence="12">
    <location>
        <begin position="205"/>
        <end position="225"/>
    </location>
</feature>
<dbReference type="PANTHER" id="PTHR31544">
    <property type="entry name" value="AIG2-LIKE PROTEIN D"/>
    <property type="match status" value="1"/>
</dbReference>
<dbReference type="GO" id="GO:0016020">
    <property type="term" value="C:membrane"/>
    <property type="evidence" value="ECO:0007669"/>
    <property type="project" value="UniProtKB-SubCell"/>
</dbReference>
<evidence type="ECO:0000313" key="14">
    <source>
        <dbReference type="EMBL" id="KAG2283790.1"/>
    </source>
</evidence>
<reference evidence="14 15" key="1">
    <citation type="submission" date="2020-02" db="EMBL/GenBank/DDBJ databases">
        <authorList>
            <person name="Ma Q."/>
            <person name="Huang Y."/>
            <person name="Song X."/>
            <person name="Pei D."/>
        </authorList>
    </citation>
    <scope>NUCLEOTIDE SEQUENCE [LARGE SCALE GENOMIC DNA]</scope>
    <source>
        <strain evidence="14">Sxm20200214</strain>
        <tissue evidence="14">Leaf</tissue>
    </source>
</reference>
<dbReference type="GO" id="GO:0016746">
    <property type="term" value="F:acyltransferase activity"/>
    <property type="evidence" value="ECO:0007669"/>
    <property type="project" value="UniProtKB-KW"/>
</dbReference>
<evidence type="ECO:0000256" key="4">
    <source>
        <dbReference type="ARBA" id="ARBA00022448"/>
    </source>
</evidence>
<dbReference type="CDD" id="cd06661">
    <property type="entry name" value="GGCT_like"/>
    <property type="match status" value="2"/>
</dbReference>
<dbReference type="AlphaFoldDB" id="A0A8X7R8K4"/>
<gene>
    <name evidence="14" type="ORF">Bca52824_055010</name>
</gene>
<comment type="subcellular location">
    <subcellularLocation>
        <location evidence="2">Membrane</location>
    </subcellularLocation>
</comment>
<feature type="transmembrane region" description="Helical" evidence="12">
    <location>
        <begin position="313"/>
        <end position="335"/>
    </location>
</feature>
<feature type="transmembrane region" description="Helical" evidence="12">
    <location>
        <begin position="422"/>
        <end position="443"/>
    </location>
</feature>
<dbReference type="PANTHER" id="PTHR31544:SF8">
    <property type="entry name" value="GAMMA-GLUTAMYLCYCLOTRANSFERASE-RELATED"/>
    <property type="match status" value="1"/>
</dbReference>
<keyword evidence="4" id="KW-0813">Transport</keyword>
<evidence type="ECO:0000256" key="6">
    <source>
        <dbReference type="ARBA" id="ARBA00022692"/>
    </source>
</evidence>
<dbReference type="InterPro" id="IPR013057">
    <property type="entry name" value="AA_transpt_TM"/>
</dbReference>
<dbReference type="OrthoDB" id="655540at2759"/>
<evidence type="ECO:0000259" key="13">
    <source>
        <dbReference type="PROSITE" id="PS51229"/>
    </source>
</evidence>
<dbReference type="EMBL" id="JAAMPC010000011">
    <property type="protein sequence ID" value="KAG2283790.1"/>
    <property type="molecule type" value="Genomic_DNA"/>
</dbReference>
<dbReference type="SUPFAM" id="SSF110857">
    <property type="entry name" value="Gamma-glutamyl cyclotransferase-like"/>
    <property type="match status" value="2"/>
</dbReference>
<feature type="transmembrane region" description="Helical" evidence="12">
    <location>
        <begin position="273"/>
        <end position="293"/>
    </location>
</feature>
<dbReference type="InterPro" id="IPR013024">
    <property type="entry name" value="GGCT-like"/>
</dbReference>